<protein>
    <submittedName>
        <fullName evidence="2">Uncharacterized protein</fullName>
    </submittedName>
</protein>
<sequence length="430" mass="49890">MKNTNNLYQTYQSLRLKYPNIVEIGKITIQEFEKKHREYFEIPEFSANIFSIITAVLFLVFYPLLISLFFSISKDLSAQLISIINLQSFSLTHKEIFLSYGLCLLSIPVYTIFPLLGRNKKFPKLNTLKKQRNIAGKKSKEESFPFTIADKNLKGFIVFTVCINYVNAWIFISLILTATTFSRNILQIGIISLLMIPFAILSLLPFILLIFFFVIIFSSRQEIERGKKQPSIIIVKLIETLSFLDTQDKDEFIDFSKRVTIFERIETICFYFDNYLSTLKDNDVGNLVNKNFKEISLSFKSLEKKILFPESYILSDLILEIIPYLNAFLSNDFRLFPKTSPMEIEQNSVHNWKNNRLFILVFGILYMVLPILIIGLVIKVTDFEVGSIIQSMISILYAAWIIFGFLNFSGKLQPEFRSLVLEIVKTLLPK</sequence>
<keyword evidence="1" id="KW-0472">Membrane</keyword>
<feature type="transmembrane region" description="Helical" evidence="1">
    <location>
        <begin position="387"/>
        <end position="408"/>
    </location>
</feature>
<evidence type="ECO:0000256" key="1">
    <source>
        <dbReference type="SAM" id="Phobius"/>
    </source>
</evidence>
<accession>A0A644X1K1</accession>
<reference evidence="2" key="1">
    <citation type="submission" date="2019-08" db="EMBL/GenBank/DDBJ databases">
        <authorList>
            <person name="Kucharzyk K."/>
            <person name="Murdoch R.W."/>
            <person name="Higgins S."/>
            <person name="Loffler F."/>
        </authorList>
    </citation>
    <scope>NUCLEOTIDE SEQUENCE</scope>
</reference>
<evidence type="ECO:0000313" key="2">
    <source>
        <dbReference type="EMBL" id="MPM08044.1"/>
    </source>
</evidence>
<feature type="transmembrane region" description="Helical" evidence="1">
    <location>
        <begin position="185"/>
        <end position="218"/>
    </location>
</feature>
<gene>
    <name evidence="2" type="ORF">SDC9_54356</name>
</gene>
<comment type="caution">
    <text evidence="2">The sequence shown here is derived from an EMBL/GenBank/DDBJ whole genome shotgun (WGS) entry which is preliminary data.</text>
</comment>
<keyword evidence="1" id="KW-1133">Transmembrane helix</keyword>
<feature type="transmembrane region" description="Helical" evidence="1">
    <location>
        <begin position="357"/>
        <end position="381"/>
    </location>
</feature>
<name>A0A644X1K1_9ZZZZ</name>
<organism evidence="2">
    <name type="scientific">bioreactor metagenome</name>
    <dbReference type="NCBI Taxonomy" id="1076179"/>
    <lineage>
        <taxon>unclassified sequences</taxon>
        <taxon>metagenomes</taxon>
        <taxon>ecological metagenomes</taxon>
    </lineage>
</organism>
<feature type="transmembrane region" description="Helical" evidence="1">
    <location>
        <begin position="156"/>
        <end position="179"/>
    </location>
</feature>
<dbReference type="AlphaFoldDB" id="A0A644X1K1"/>
<dbReference type="EMBL" id="VSSQ01001404">
    <property type="protein sequence ID" value="MPM08044.1"/>
    <property type="molecule type" value="Genomic_DNA"/>
</dbReference>
<feature type="transmembrane region" description="Helical" evidence="1">
    <location>
        <begin position="96"/>
        <end position="116"/>
    </location>
</feature>
<proteinExistence type="predicted"/>
<feature type="transmembrane region" description="Helical" evidence="1">
    <location>
        <begin position="45"/>
        <end position="70"/>
    </location>
</feature>
<keyword evidence="1" id="KW-0812">Transmembrane</keyword>